<organism evidence="2 3">
    <name type="scientific">Kingdonia uniflora</name>
    <dbReference type="NCBI Taxonomy" id="39325"/>
    <lineage>
        <taxon>Eukaryota</taxon>
        <taxon>Viridiplantae</taxon>
        <taxon>Streptophyta</taxon>
        <taxon>Embryophyta</taxon>
        <taxon>Tracheophyta</taxon>
        <taxon>Spermatophyta</taxon>
        <taxon>Magnoliopsida</taxon>
        <taxon>Ranunculales</taxon>
        <taxon>Circaeasteraceae</taxon>
        <taxon>Kingdonia</taxon>
    </lineage>
</organism>
<keyword evidence="3" id="KW-1185">Reference proteome</keyword>
<dbReference type="Pfam" id="PF13456">
    <property type="entry name" value="RVT_3"/>
    <property type="match status" value="1"/>
</dbReference>
<comment type="caution">
    <text evidence="2">The sequence shown here is derived from an EMBL/GenBank/DDBJ whole genome shotgun (WGS) entry which is preliminary data.</text>
</comment>
<protein>
    <recommendedName>
        <fullName evidence="1">RNase H type-1 domain-containing protein</fullName>
    </recommendedName>
</protein>
<reference evidence="2 3" key="1">
    <citation type="journal article" date="2020" name="IScience">
        <title>Genome Sequencing of the Endangered Kingdonia uniflora (Circaeasteraceae, Ranunculales) Reveals Potential Mechanisms of Evolutionary Specialization.</title>
        <authorList>
            <person name="Sun Y."/>
            <person name="Deng T."/>
            <person name="Zhang A."/>
            <person name="Moore M.J."/>
            <person name="Landis J.B."/>
            <person name="Lin N."/>
            <person name="Zhang H."/>
            <person name="Zhang X."/>
            <person name="Huang J."/>
            <person name="Zhang X."/>
            <person name="Sun H."/>
            <person name="Wang H."/>
        </authorList>
    </citation>
    <scope>NUCLEOTIDE SEQUENCE [LARGE SCALE GENOMIC DNA]</scope>
    <source>
        <strain evidence="2">TB1705</strain>
        <tissue evidence="2">Leaf</tissue>
    </source>
</reference>
<dbReference type="OrthoDB" id="1930966at2759"/>
<dbReference type="SUPFAM" id="SSF56219">
    <property type="entry name" value="DNase I-like"/>
    <property type="match status" value="1"/>
</dbReference>
<dbReference type="AlphaFoldDB" id="A0A7J7NE69"/>
<dbReference type="Gene3D" id="3.60.10.10">
    <property type="entry name" value="Endonuclease/exonuclease/phosphatase"/>
    <property type="match status" value="1"/>
</dbReference>
<dbReference type="InterPro" id="IPR002156">
    <property type="entry name" value="RNaseH_domain"/>
</dbReference>
<gene>
    <name evidence="2" type="ORF">GIB67_015854</name>
</gene>
<dbReference type="PROSITE" id="PS50879">
    <property type="entry name" value="RNASE_H_1"/>
    <property type="match status" value="1"/>
</dbReference>
<dbReference type="SUPFAM" id="SSF53098">
    <property type="entry name" value="Ribonuclease H-like"/>
    <property type="match status" value="1"/>
</dbReference>
<name>A0A7J7NE69_9MAGN</name>
<evidence type="ECO:0000313" key="3">
    <source>
        <dbReference type="Proteomes" id="UP000541444"/>
    </source>
</evidence>
<dbReference type="Proteomes" id="UP000541444">
    <property type="component" value="Unassembled WGS sequence"/>
</dbReference>
<sequence>MWDKTIREWDGSSNSREVDREATMVNQSWADMVEEGDDLLCIVEPKVQQDAKNLRRLFMHSMDREMLFFDNGLSFPNIWVFWRKGLSTPTVLASYKQHITVSIENVIVSFVHADWSYIRRRDLWKDLSVFGTSNLPWLVVGNFNVVLRGEEKRGGRGVRWNASTEFQDFVDTSCLLEAYFYGSYFTWCNGQMGNKRILCKLDRMLCNQAWSNLFSGWKYKVLARSNSDHSPLVGWNLGIAKPTNIPFRFCNMWITHDSFLQVVKDNWEQTLEGDPLYQISCKLRRLKETSGQVFSSEKSKLFLGAMTNVKKQKIKDIFVFDEGCLPRTYLGIPLVQGRVTKEILRPLVDNMKKKVTGWAGNMLSLQGREVLIQSVLSSISIFSMGIYKWLVSVIKEGERILHNFLWFGEPESKKACVVAWDKVYKPYKEGGINLRRLKDINQSLMMKLTWNFLNPKDEWAEFMRAKFITKSGNFSTITKGSSIWAGVRGALEDVSAHLGWVIGDGECIDLWRDNWCSPLSLKDMINDDAIPWTDLNAKLPHHGEIKINTDEAARGNPGKGGIGYIFRDSEGKIFGSFAQRLGLVSNYTAECKAIIKGVDLAASNGWLIAWVESDSKAAVEAFHSDNIPWNLEAEWANAKRSMQQIRISATWREANFSVDALSKRGAYLQDGLCEFNLGRPEFLKKIEILMQEYFQFC</sequence>
<dbReference type="InterPro" id="IPR036691">
    <property type="entry name" value="Endo/exonu/phosph_ase_sf"/>
</dbReference>
<dbReference type="Gene3D" id="3.30.420.10">
    <property type="entry name" value="Ribonuclease H-like superfamily/Ribonuclease H"/>
    <property type="match status" value="1"/>
</dbReference>
<dbReference type="GO" id="GO:0003676">
    <property type="term" value="F:nucleic acid binding"/>
    <property type="evidence" value="ECO:0007669"/>
    <property type="project" value="InterPro"/>
</dbReference>
<dbReference type="InterPro" id="IPR044730">
    <property type="entry name" value="RNase_H-like_dom_plant"/>
</dbReference>
<dbReference type="PANTHER" id="PTHR33116:SF80">
    <property type="entry name" value="REVERSE TRANSCRIPTASE ZINC-BINDING DOMAIN-CONTAINING PROTEIN"/>
    <property type="match status" value="1"/>
</dbReference>
<evidence type="ECO:0000313" key="2">
    <source>
        <dbReference type="EMBL" id="KAF6165531.1"/>
    </source>
</evidence>
<feature type="domain" description="RNase H type-1" evidence="1">
    <location>
        <begin position="541"/>
        <end position="667"/>
    </location>
</feature>
<dbReference type="GO" id="GO:0004523">
    <property type="term" value="F:RNA-DNA hybrid ribonuclease activity"/>
    <property type="evidence" value="ECO:0007669"/>
    <property type="project" value="InterPro"/>
</dbReference>
<dbReference type="PANTHER" id="PTHR33116">
    <property type="entry name" value="REVERSE TRANSCRIPTASE ZINC-BINDING DOMAIN-CONTAINING PROTEIN-RELATED-RELATED"/>
    <property type="match status" value="1"/>
</dbReference>
<dbReference type="CDD" id="cd06222">
    <property type="entry name" value="RNase_H_like"/>
    <property type="match status" value="1"/>
</dbReference>
<proteinExistence type="predicted"/>
<accession>A0A7J7NE69</accession>
<evidence type="ECO:0000259" key="1">
    <source>
        <dbReference type="PROSITE" id="PS50879"/>
    </source>
</evidence>
<dbReference type="InterPro" id="IPR036397">
    <property type="entry name" value="RNaseH_sf"/>
</dbReference>
<dbReference type="EMBL" id="JACGCM010000846">
    <property type="protein sequence ID" value="KAF6165531.1"/>
    <property type="molecule type" value="Genomic_DNA"/>
</dbReference>
<dbReference type="InterPro" id="IPR012337">
    <property type="entry name" value="RNaseH-like_sf"/>
</dbReference>